<evidence type="ECO:0000313" key="5">
    <source>
        <dbReference type="EMBL" id="MEM0541869.1"/>
    </source>
</evidence>
<dbReference type="NCBIfam" id="TIGR00079">
    <property type="entry name" value="pept_deformyl"/>
    <property type="match status" value="1"/>
</dbReference>
<dbReference type="EMBL" id="JBCGDO010000004">
    <property type="protein sequence ID" value="MEM0541869.1"/>
    <property type="molecule type" value="Genomic_DNA"/>
</dbReference>
<evidence type="ECO:0000256" key="1">
    <source>
        <dbReference type="ARBA" id="ARBA00010759"/>
    </source>
</evidence>
<gene>
    <name evidence="4 5" type="primary">def</name>
    <name evidence="5" type="ORF">WFZ85_04535</name>
</gene>
<accession>A0ABU9N2B0</accession>
<keyword evidence="4" id="KW-0648">Protein biosynthesis</keyword>
<evidence type="ECO:0000256" key="2">
    <source>
        <dbReference type="ARBA" id="ARBA00022723"/>
    </source>
</evidence>
<feature type="binding site" evidence="4">
    <location>
        <position position="105"/>
    </location>
    <ligand>
        <name>Fe cation</name>
        <dbReference type="ChEBI" id="CHEBI:24875"/>
    </ligand>
</feature>
<reference evidence="5 6" key="1">
    <citation type="submission" date="2024-03" db="EMBL/GenBank/DDBJ databases">
        <title>Two novel species of the genus Flavobacterium exhibiting potentially degradation of complex polysaccharides.</title>
        <authorList>
            <person name="Lian X."/>
        </authorList>
    </citation>
    <scope>NUCLEOTIDE SEQUENCE [LARGE SCALE GENOMIC DNA]</scope>
    <source>
        <strain evidence="6">j3</strain>
    </source>
</reference>
<dbReference type="CDD" id="cd00487">
    <property type="entry name" value="Pep_deformylase"/>
    <property type="match status" value="1"/>
</dbReference>
<sequence>MILPIYGYGETVLRQVAQEITPDYPHLKEIIYNMYETMYNAYGVGLAAPQVGMAIRLFVIDTEPFSDSKDLSLEEQEQLKNFKQTFINAKMLKEEGEEWSFNEGCLSIPDVREDVYRNEKITLEYCDENFNKKTEVFDGLIARVIQHEYDHIEGILFTDHLTILKKTLIKKKLQNIMDGKARPDYRMKFANKKGR</sequence>
<dbReference type="RefSeq" id="WP_342695093.1">
    <property type="nucleotide sequence ID" value="NZ_JBCGDO010000004.1"/>
</dbReference>
<dbReference type="NCBIfam" id="NF001159">
    <property type="entry name" value="PRK00150.1-3"/>
    <property type="match status" value="1"/>
</dbReference>
<name>A0ABU9N2B0_9FLAO</name>
<dbReference type="PANTHER" id="PTHR10458:SF22">
    <property type="entry name" value="PEPTIDE DEFORMYLASE"/>
    <property type="match status" value="1"/>
</dbReference>
<comment type="caution">
    <text evidence="5">The sequence shown here is derived from an EMBL/GenBank/DDBJ whole genome shotgun (WGS) entry which is preliminary data.</text>
</comment>
<dbReference type="PIRSF" id="PIRSF004749">
    <property type="entry name" value="Pep_def"/>
    <property type="match status" value="1"/>
</dbReference>
<keyword evidence="2 4" id="KW-0479">Metal-binding</keyword>
<dbReference type="InterPro" id="IPR023635">
    <property type="entry name" value="Peptide_deformylase"/>
</dbReference>
<dbReference type="SUPFAM" id="SSF56420">
    <property type="entry name" value="Peptide deformylase"/>
    <property type="match status" value="1"/>
</dbReference>
<dbReference type="PRINTS" id="PR01576">
    <property type="entry name" value="PDEFORMYLASE"/>
</dbReference>
<proteinExistence type="inferred from homology"/>
<dbReference type="PANTHER" id="PTHR10458">
    <property type="entry name" value="PEPTIDE DEFORMYLASE"/>
    <property type="match status" value="1"/>
</dbReference>
<dbReference type="Gene3D" id="3.90.45.10">
    <property type="entry name" value="Peptide deformylase"/>
    <property type="match status" value="1"/>
</dbReference>
<feature type="binding site" evidence="4">
    <location>
        <position position="147"/>
    </location>
    <ligand>
        <name>Fe cation</name>
        <dbReference type="ChEBI" id="CHEBI:24875"/>
    </ligand>
</feature>
<comment type="function">
    <text evidence="4">Removes the formyl group from the N-terminal Met of newly synthesized proteins. Requires at least a dipeptide for an efficient rate of reaction. N-terminal L-methionine is a prerequisite for activity but the enzyme has broad specificity at other positions.</text>
</comment>
<evidence type="ECO:0000313" key="6">
    <source>
        <dbReference type="Proteomes" id="UP001460072"/>
    </source>
</evidence>
<dbReference type="Pfam" id="PF01327">
    <property type="entry name" value="Pep_deformylase"/>
    <property type="match status" value="1"/>
</dbReference>
<dbReference type="InterPro" id="IPR036821">
    <property type="entry name" value="Peptide_deformylase_sf"/>
</dbReference>
<keyword evidence="6" id="KW-1185">Reference proteome</keyword>
<dbReference type="Proteomes" id="UP001460072">
    <property type="component" value="Unassembled WGS sequence"/>
</dbReference>
<keyword evidence="4" id="KW-0408">Iron</keyword>
<comment type="catalytic activity">
    <reaction evidence="4">
        <text>N-terminal N-formyl-L-methionyl-[peptide] + H2O = N-terminal L-methionyl-[peptide] + formate</text>
        <dbReference type="Rhea" id="RHEA:24420"/>
        <dbReference type="Rhea" id="RHEA-COMP:10639"/>
        <dbReference type="Rhea" id="RHEA-COMP:10640"/>
        <dbReference type="ChEBI" id="CHEBI:15377"/>
        <dbReference type="ChEBI" id="CHEBI:15740"/>
        <dbReference type="ChEBI" id="CHEBI:49298"/>
        <dbReference type="ChEBI" id="CHEBI:64731"/>
        <dbReference type="EC" id="3.5.1.88"/>
    </reaction>
</comment>
<evidence type="ECO:0000256" key="3">
    <source>
        <dbReference type="ARBA" id="ARBA00022801"/>
    </source>
</evidence>
<protein>
    <recommendedName>
        <fullName evidence="4">Peptide deformylase</fullName>
        <shortName evidence="4">PDF</shortName>
        <ecNumber evidence="4">3.5.1.88</ecNumber>
    </recommendedName>
    <alternativeName>
        <fullName evidence="4">Polypeptide deformylase</fullName>
    </alternativeName>
</protein>
<comment type="cofactor">
    <cofactor evidence="4">
        <name>Fe(2+)</name>
        <dbReference type="ChEBI" id="CHEBI:29033"/>
    </cofactor>
    <text evidence="4">Binds 1 Fe(2+) ion.</text>
</comment>
<dbReference type="EC" id="3.5.1.88" evidence="4"/>
<organism evidence="5 6">
    <name type="scientific">Flavobacterium aureirubrum</name>
    <dbReference type="NCBI Taxonomy" id="3133147"/>
    <lineage>
        <taxon>Bacteria</taxon>
        <taxon>Pseudomonadati</taxon>
        <taxon>Bacteroidota</taxon>
        <taxon>Flavobacteriia</taxon>
        <taxon>Flavobacteriales</taxon>
        <taxon>Flavobacteriaceae</taxon>
        <taxon>Flavobacterium</taxon>
    </lineage>
</organism>
<feature type="active site" evidence="4">
    <location>
        <position position="148"/>
    </location>
</feature>
<keyword evidence="3 4" id="KW-0378">Hydrolase</keyword>
<comment type="similarity">
    <text evidence="1 4">Belongs to the polypeptide deformylase family.</text>
</comment>
<evidence type="ECO:0000256" key="4">
    <source>
        <dbReference type="HAMAP-Rule" id="MF_00163"/>
    </source>
</evidence>
<dbReference type="GO" id="GO:0042586">
    <property type="term" value="F:peptide deformylase activity"/>
    <property type="evidence" value="ECO:0007669"/>
    <property type="project" value="UniProtKB-EC"/>
</dbReference>
<feature type="binding site" evidence="4">
    <location>
        <position position="151"/>
    </location>
    <ligand>
        <name>Fe cation</name>
        <dbReference type="ChEBI" id="CHEBI:24875"/>
    </ligand>
</feature>
<dbReference type="HAMAP" id="MF_00163">
    <property type="entry name" value="Pep_deformylase"/>
    <property type="match status" value="1"/>
</dbReference>